<sequence>MTKKKYYAVKHGRQPGIYTTWNETKEHVHGFPSAKYKSFPTRQEAEEWLEPPTSNDTGLQAYVDGSYDKKTGRYSYGVVLLQGGIELARLANSDNDSRYSTSFQIAGECFGCLNAMQWGIRHGYTEITIFYDYLGIEKWATGEWRANKPVSQDYIRYYQQFKSRIEVTFVKVKAHSGVEMNELADQLAKKALKQ</sequence>
<dbReference type="Pfam" id="PF01693">
    <property type="entry name" value="Cauli_VI"/>
    <property type="match status" value="1"/>
</dbReference>
<evidence type="ECO:0000256" key="6">
    <source>
        <dbReference type="ARBA" id="ARBA00017721"/>
    </source>
</evidence>
<comment type="similarity">
    <text evidence="4">Belongs to the RNase H family.</text>
</comment>
<dbReference type="InterPro" id="IPR002156">
    <property type="entry name" value="RNaseH_domain"/>
</dbReference>
<dbReference type="InterPro" id="IPR011320">
    <property type="entry name" value="RNase_H1_N"/>
</dbReference>
<comment type="catalytic activity">
    <reaction evidence="1">
        <text>Endonucleolytic cleavage to 5'-phosphomonoester.</text>
        <dbReference type="EC" id="3.1.26.4"/>
    </reaction>
</comment>
<name>A0A1S8KNA9_9LACT</name>
<evidence type="ECO:0000256" key="3">
    <source>
        <dbReference type="ARBA" id="ARBA00004065"/>
    </source>
</evidence>
<dbReference type="RefSeq" id="WP_077862698.1">
    <property type="nucleotide sequence ID" value="NZ_CP040412.1"/>
</dbReference>
<dbReference type="SUPFAM" id="SSF53098">
    <property type="entry name" value="Ribonuclease H-like"/>
    <property type="match status" value="1"/>
</dbReference>
<evidence type="ECO:0000256" key="11">
    <source>
        <dbReference type="ARBA" id="ARBA00022842"/>
    </source>
</evidence>
<evidence type="ECO:0000256" key="9">
    <source>
        <dbReference type="ARBA" id="ARBA00022759"/>
    </source>
</evidence>
<gene>
    <name evidence="13" type="ORF">BWX42_05385</name>
</gene>
<dbReference type="InterPro" id="IPR037056">
    <property type="entry name" value="RNase_H1_N_sf"/>
</dbReference>
<dbReference type="EC" id="3.1.26.4" evidence="5"/>
<keyword evidence="9" id="KW-0255">Endonuclease</keyword>
<dbReference type="PANTHER" id="PTHR10642">
    <property type="entry name" value="RIBONUCLEASE H1"/>
    <property type="match status" value="1"/>
</dbReference>
<evidence type="ECO:0000256" key="8">
    <source>
        <dbReference type="ARBA" id="ARBA00022723"/>
    </source>
</evidence>
<comment type="function">
    <text evidence="3">Endonuclease that specifically degrades the RNA of RNA-DNA hybrids.</text>
</comment>
<evidence type="ECO:0000313" key="14">
    <source>
        <dbReference type="Proteomes" id="UP000190409"/>
    </source>
</evidence>
<evidence type="ECO:0000313" key="13">
    <source>
        <dbReference type="EMBL" id="OOL81234.1"/>
    </source>
</evidence>
<dbReference type="SUPFAM" id="SSF55658">
    <property type="entry name" value="L9 N-domain-like"/>
    <property type="match status" value="1"/>
</dbReference>
<dbReference type="Gene3D" id="3.40.970.10">
    <property type="entry name" value="Ribonuclease H1, N-terminal domain"/>
    <property type="match status" value="1"/>
</dbReference>
<dbReference type="GO" id="GO:0003676">
    <property type="term" value="F:nucleic acid binding"/>
    <property type="evidence" value="ECO:0007669"/>
    <property type="project" value="InterPro"/>
</dbReference>
<dbReference type="PROSITE" id="PS50879">
    <property type="entry name" value="RNASE_H_1"/>
    <property type="match status" value="1"/>
</dbReference>
<dbReference type="Proteomes" id="UP000190409">
    <property type="component" value="Unassembled WGS sequence"/>
</dbReference>
<evidence type="ECO:0000256" key="10">
    <source>
        <dbReference type="ARBA" id="ARBA00022801"/>
    </source>
</evidence>
<evidence type="ECO:0000256" key="1">
    <source>
        <dbReference type="ARBA" id="ARBA00000077"/>
    </source>
</evidence>
<dbReference type="PANTHER" id="PTHR10642:SF26">
    <property type="entry name" value="RIBONUCLEASE H1"/>
    <property type="match status" value="1"/>
</dbReference>
<dbReference type="InterPro" id="IPR050092">
    <property type="entry name" value="RNase_H"/>
</dbReference>
<dbReference type="GO" id="GO:0004523">
    <property type="term" value="F:RNA-DNA hybrid ribonuclease activity"/>
    <property type="evidence" value="ECO:0007669"/>
    <property type="project" value="UniProtKB-EC"/>
</dbReference>
<dbReference type="GO" id="GO:0046872">
    <property type="term" value="F:metal ion binding"/>
    <property type="evidence" value="ECO:0007669"/>
    <property type="project" value="UniProtKB-KW"/>
</dbReference>
<dbReference type="CDD" id="cd09277">
    <property type="entry name" value="RNase_HI_bacteria_like"/>
    <property type="match status" value="1"/>
</dbReference>
<keyword evidence="8" id="KW-0479">Metal-binding</keyword>
<dbReference type="FunFam" id="3.40.970.10:FF:000002">
    <property type="entry name" value="Ribonuclease H"/>
    <property type="match status" value="1"/>
</dbReference>
<reference evidence="13 14" key="1">
    <citation type="submission" date="2017-01" db="EMBL/GenBank/DDBJ databases">
        <title>Complete Genome Sequence of Dolosigranulum pigrum isolated from a Patient with interstitial lung disease.</title>
        <authorList>
            <person name="Mukhopadhyay R."/>
            <person name="Joaquin J."/>
            <person name="Hogue R."/>
            <person name="Fitzgerald S."/>
            <person name="Jospin G."/>
            <person name="Eisen J.A."/>
            <person name="Chaturvedi V."/>
        </authorList>
    </citation>
    <scope>NUCLEOTIDE SEQUENCE [LARGE SCALE GENOMIC DNA]</scope>
    <source>
        <strain evidence="13 14">15S00348</strain>
    </source>
</reference>
<organism evidence="13 14">
    <name type="scientific">Dolosigranulum pigrum</name>
    <dbReference type="NCBI Taxonomy" id="29394"/>
    <lineage>
        <taxon>Bacteria</taxon>
        <taxon>Bacillati</taxon>
        <taxon>Bacillota</taxon>
        <taxon>Bacilli</taxon>
        <taxon>Lactobacillales</taxon>
        <taxon>Carnobacteriaceae</taxon>
        <taxon>Dolosigranulum</taxon>
    </lineage>
</organism>
<keyword evidence="11" id="KW-0460">Magnesium</keyword>
<feature type="domain" description="RNase H type-1" evidence="12">
    <location>
        <begin position="55"/>
        <end position="193"/>
    </location>
</feature>
<dbReference type="EMBL" id="MUYF01000003">
    <property type="protein sequence ID" value="OOL81234.1"/>
    <property type="molecule type" value="Genomic_DNA"/>
</dbReference>
<comment type="cofactor">
    <cofactor evidence="2">
        <name>Mg(2+)</name>
        <dbReference type="ChEBI" id="CHEBI:18420"/>
    </cofactor>
</comment>
<evidence type="ECO:0000259" key="12">
    <source>
        <dbReference type="PROSITE" id="PS50879"/>
    </source>
</evidence>
<evidence type="ECO:0000256" key="4">
    <source>
        <dbReference type="ARBA" id="ARBA00005300"/>
    </source>
</evidence>
<keyword evidence="10" id="KW-0378">Hydrolase</keyword>
<dbReference type="Pfam" id="PF00075">
    <property type="entry name" value="RNase_H"/>
    <property type="match status" value="1"/>
</dbReference>
<evidence type="ECO:0000256" key="2">
    <source>
        <dbReference type="ARBA" id="ARBA00001946"/>
    </source>
</evidence>
<dbReference type="Gene3D" id="3.30.420.10">
    <property type="entry name" value="Ribonuclease H-like superfamily/Ribonuclease H"/>
    <property type="match status" value="1"/>
</dbReference>
<dbReference type="InterPro" id="IPR012337">
    <property type="entry name" value="RNaseH-like_sf"/>
</dbReference>
<protein>
    <recommendedName>
        <fullName evidence="6">Ribonuclease H</fullName>
        <ecNumber evidence="5">3.1.26.4</ecNumber>
    </recommendedName>
</protein>
<proteinExistence type="inferred from homology"/>
<evidence type="ECO:0000256" key="7">
    <source>
        <dbReference type="ARBA" id="ARBA00022722"/>
    </source>
</evidence>
<dbReference type="InterPro" id="IPR036397">
    <property type="entry name" value="RNaseH_sf"/>
</dbReference>
<dbReference type="AlphaFoldDB" id="A0A1S8KNA9"/>
<dbReference type="OrthoDB" id="9811552at2"/>
<accession>A0A1S8KNA9</accession>
<dbReference type="GO" id="GO:0043137">
    <property type="term" value="P:DNA replication, removal of RNA primer"/>
    <property type="evidence" value="ECO:0007669"/>
    <property type="project" value="TreeGrafter"/>
</dbReference>
<comment type="caution">
    <text evidence="13">The sequence shown here is derived from an EMBL/GenBank/DDBJ whole genome shotgun (WGS) entry which is preliminary data.</text>
</comment>
<dbReference type="InterPro" id="IPR009027">
    <property type="entry name" value="Ribosomal_bL9/RNase_H1_N"/>
</dbReference>
<evidence type="ECO:0000256" key="5">
    <source>
        <dbReference type="ARBA" id="ARBA00012180"/>
    </source>
</evidence>
<keyword evidence="7" id="KW-0540">Nuclease</keyword>